<feature type="transmembrane region" description="Helical" evidence="2">
    <location>
        <begin position="178"/>
        <end position="201"/>
    </location>
</feature>
<evidence type="ECO:0000256" key="2">
    <source>
        <dbReference type="SAM" id="Phobius"/>
    </source>
</evidence>
<proteinExistence type="predicted"/>
<evidence type="ECO:0000256" key="1">
    <source>
        <dbReference type="SAM" id="MobiDB-lite"/>
    </source>
</evidence>
<name>A0A0D3K0U1_EMIH1</name>
<dbReference type="AlphaFoldDB" id="A0A0D3K0U1"/>
<dbReference type="PaxDb" id="2903-EOD29376"/>
<keyword evidence="2" id="KW-0812">Transmembrane</keyword>
<keyword evidence="2" id="KW-0472">Membrane</keyword>
<sequence length="251" mass="27651">MQPVRPPLFQRPYLSAAVSGVEPFAWGELTLSELSELYRVHQRAGAAAPQWRAPAGIVAGSPVASTDCKTTNCDRPGERPSDDMPLTLALFAHDFNLLFWRQLLRLHWVVDSYDAPTSVAPDPDGGWRVVGFFTAATFRDLVLAAVDPRCVLQPLRDTTARLRDRAPPPSSPLDSTPAVLAAAVVGFACSLCGVLMGTYGFRVVKLKHEEVVLFNLGAEHTLVRRRPGRESPRESPVPSRQWPVECDPFKR</sequence>
<dbReference type="HOGENOM" id="CLU_1108776_0_0_1"/>
<dbReference type="GeneID" id="19046725"/>
<organism evidence="3 4">
    <name type="scientific">Emiliania huxleyi (strain CCMP1516)</name>
    <dbReference type="NCBI Taxonomy" id="280463"/>
    <lineage>
        <taxon>Eukaryota</taxon>
        <taxon>Haptista</taxon>
        <taxon>Haptophyta</taxon>
        <taxon>Prymnesiophyceae</taxon>
        <taxon>Isochrysidales</taxon>
        <taxon>Noelaerhabdaceae</taxon>
        <taxon>Emiliania</taxon>
    </lineage>
</organism>
<protein>
    <submittedName>
        <fullName evidence="3">Uncharacterized protein</fullName>
    </submittedName>
</protein>
<keyword evidence="2" id="KW-1133">Transmembrane helix</keyword>
<dbReference type="KEGG" id="ehx:EMIHUDRAFT_204024"/>
<feature type="region of interest" description="Disordered" evidence="1">
    <location>
        <begin position="224"/>
        <end position="251"/>
    </location>
</feature>
<reference evidence="4" key="1">
    <citation type="journal article" date="2013" name="Nature">
        <title>Pan genome of the phytoplankton Emiliania underpins its global distribution.</title>
        <authorList>
            <person name="Read B.A."/>
            <person name="Kegel J."/>
            <person name="Klute M.J."/>
            <person name="Kuo A."/>
            <person name="Lefebvre S.C."/>
            <person name="Maumus F."/>
            <person name="Mayer C."/>
            <person name="Miller J."/>
            <person name="Monier A."/>
            <person name="Salamov A."/>
            <person name="Young J."/>
            <person name="Aguilar M."/>
            <person name="Claverie J.M."/>
            <person name="Frickenhaus S."/>
            <person name="Gonzalez K."/>
            <person name="Herman E.K."/>
            <person name="Lin Y.C."/>
            <person name="Napier J."/>
            <person name="Ogata H."/>
            <person name="Sarno A.F."/>
            <person name="Shmutz J."/>
            <person name="Schroeder D."/>
            <person name="de Vargas C."/>
            <person name="Verret F."/>
            <person name="von Dassow P."/>
            <person name="Valentin K."/>
            <person name="Van de Peer Y."/>
            <person name="Wheeler G."/>
            <person name="Dacks J.B."/>
            <person name="Delwiche C.F."/>
            <person name="Dyhrman S.T."/>
            <person name="Glockner G."/>
            <person name="John U."/>
            <person name="Richards T."/>
            <person name="Worden A.Z."/>
            <person name="Zhang X."/>
            <person name="Grigoriev I.V."/>
            <person name="Allen A.E."/>
            <person name="Bidle K."/>
            <person name="Borodovsky M."/>
            <person name="Bowler C."/>
            <person name="Brownlee C."/>
            <person name="Cock J.M."/>
            <person name="Elias M."/>
            <person name="Gladyshev V.N."/>
            <person name="Groth M."/>
            <person name="Guda C."/>
            <person name="Hadaegh A."/>
            <person name="Iglesias-Rodriguez M.D."/>
            <person name="Jenkins J."/>
            <person name="Jones B.M."/>
            <person name="Lawson T."/>
            <person name="Leese F."/>
            <person name="Lindquist E."/>
            <person name="Lobanov A."/>
            <person name="Lomsadze A."/>
            <person name="Malik S.B."/>
            <person name="Marsh M.E."/>
            <person name="Mackinder L."/>
            <person name="Mock T."/>
            <person name="Mueller-Roeber B."/>
            <person name="Pagarete A."/>
            <person name="Parker M."/>
            <person name="Probert I."/>
            <person name="Quesneville H."/>
            <person name="Raines C."/>
            <person name="Rensing S.A."/>
            <person name="Riano-Pachon D.M."/>
            <person name="Richier S."/>
            <person name="Rokitta S."/>
            <person name="Shiraiwa Y."/>
            <person name="Soanes D.M."/>
            <person name="van der Giezen M."/>
            <person name="Wahlund T.M."/>
            <person name="Williams B."/>
            <person name="Wilson W."/>
            <person name="Wolfe G."/>
            <person name="Wurch L.L."/>
        </authorList>
    </citation>
    <scope>NUCLEOTIDE SEQUENCE</scope>
</reference>
<accession>A0A0D3K0U1</accession>
<dbReference type="Proteomes" id="UP000013827">
    <property type="component" value="Unassembled WGS sequence"/>
</dbReference>
<evidence type="ECO:0000313" key="3">
    <source>
        <dbReference type="EnsemblProtists" id="EOD29376"/>
    </source>
</evidence>
<dbReference type="EnsemblProtists" id="EOD29376">
    <property type="protein sequence ID" value="EOD29376"/>
    <property type="gene ID" value="EMIHUDRAFT_204024"/>
</dbReference>
<dbReference type="RefSeq" id="XP_005781805.1">
    <property type="nucleotide sequence ID" value="XM_005781748.1"/>
</dbReference>
<reference evidence="3" key="2">
    <citation type="submission" date="2024-10" db="UniProtKB">
        <authorList>
            <consortium name="EnsemblProtists"/>
        </authorList>
    </citation>
    <scope>IDENTIFICATION</scope>
</reference>
<evidence type="ECO:0000313" key="4">
    <source>
        <dbReference type="Proteomes" id="UP000013827"/>
    </source>
</evidence>
<keyword evidence="4" id="KW-1185">Reference proteome</keyword>